<sequence length="100" mass="11726">MNYANIKPFQIRAFLDSNFSKMLQARRKFDGTFRLSQLKIFKLSRATRELQNPFSVLSLVLHNSKSPTFEEKLSPSRPEWISKHHTFQSQFTKRAAIGNH</sequence>
<reference evidence="1 2" key="1">
    <citation type="submission" date="2024-01" db="EMBL/GenBank/DDBJ databases">
        <title>Genome assemblies of Stephania.</title>
        <authorList>
            <person name="Yang L."/>
        </authorList>
    </citation>
    <scope>NUCLEOTIDE SEQUENCE [LARGE SCALE GENOMIC DNA]</scope>
    <source>
        <strain evidence="1">JXDWG</strain>
        <tissue evidence="1">Leaf</tissue>
    </source>
</reference>
<comment type="caution">
    <text evidence="1">The sequence shown here is derived from an EMBL/GenBank/DDBJ whole genome shotgun (WGS) entry which is preliminary data.</text>
</comment>
<dbReference type="EMBL" id="JBBNAG010000004">
    <property type="protein sequence ID" value="KAK9141231.1"/>
    <property type="molecule type" value="Genomic_DNA"/>
</dbReference>
<name>A0AAP0JW20_9MAGN</name>
<evidence type="ECO:0000313" key="2">
    <source>
        <dbReference type="Proteomes" id="UP001419268"/>
    </source>
</evidence>
<dbReference type="Proteomes" id="UP001419268">
    <property type="component" value="Unassembled WGS sequence"/>
</dbReference>
<protein>
    <submittedName>
        <fullName evidence="1">Uncharacterized protein</fullName>
    </submittedName>
</protein>
<dbReference type="AlphaFoldDB" id="A0AAP0JW20"/>
<accession>A0AAP0JW20</accession>
<proteinExistence type="predicted"/>
<keyword evidence="2" id="KW-1185">Reference proteome</keyword>
<evidence type="ECO:0000313" key="1">
    <source>
        <dbReference type="EMBL" id="KAK9141231.1"/>
    </source>
</evidence>
<organism evidence="1 2">
    <name type="scientific">Stephania cephalantha</name>
    <dbReference type="NCBI Taxonomy" id="152367"/>
    <lineage>
        <taxon>Eukaryota</taxon>
        <taxon>Viridiplantae</taxon>
        <taxon>Streptophyta</taxon>
        <taxon>Embryophyta</taxon>
        <taxon>Tracheophyta</taxon>
        <taxon>Spermatophyta</taxon>
        <taxon>Magnoliopsida</taxon>
        <taxon>Ranunculales</taxon>
        <taxon>Menispermaceae</taxon>
        <taxon>Menispermoideae</taxon>
        <taxon>Cissampelideae</taxon>
        <taxon>Stephania</taxon>
    </lineage>
</organism>
<gene>
    <name evidence="1" type="ORF">Scep_010912</name>
</gene>